<comment type="caution">
    <text evidence="10">The sequence shown here is derived from an EMBL/GenBank/DDBJ whole genome shotgun (WGS) entry which is preliminary data.</text>
</comment>
<feature type="transmembrane region" description="Helical" evidence="9">
    <location>
        <begin position="105"/>
        <end position="124"/>
    </location>
</feature>
<comment type="pathway">
    <text evidence="2">Glycolipid biosynthesis; glycosylphosphatidylinositol-anchor biosynthesis.</text>
</comment>
<proteinExistence type="inferred from homology"/>
<keyword evidence="8 9" id="KW-0472">Membrane</keyword>
<comment type="similarity">
    <text evidence="3">Belongs to the PIGU family.</text>
</comment>
<dbReference type="InterPro" id="IPR009600">
    <property type="entry name" value="PIG-U"/>
</dbReference>
<organism evidence="10 11">
    <name type="scientific">Neocallimastix californiae</name>
    <dbReference type="NCBI Taxonomy" id="1754190"/>
    <lineage>
        <taxon>Eukaryota</taxon>
        <taxon>Fungi</taxon>
        <taxon>Fungi incertae sedis</taxon>
        <taxon>Chytridiomycota</taxon>
        <taxon>Chytridiomycota incertae sedis</taxon>
        <taxon>Neocallimastigomycetes</taxon>
        <taxon>Neocallimastigales</taxon>
        <taxon>Neocallimastigaceae</taxon>
        <taxon>Neocallimastix</taxon>
    </lineage>
</organism>
<evidence type="ECO:0000256" key="3">
    <source>
        <dbReference type="ARBA" id="ARBA00010026"/>
    </source>
</evidence>
<evidence type="ECO:0000256" key="6">
    <source>
        <dbReference type="ARBA" id="ARBA00022824"/>
    </source>
</evidence>
<keyword evidence="6" id="KW-0256">Endoplasmic reticulum</keyword>
<dbReference type="PANTHER" id="PTHR13121">
    <property type="entry name" value="GPI TRANSAMIDASE COMPONENT PIG-U"/>
    <property type="match status" value="1"/>
</dbReference>
<feature type="transmembrane region" description="Helical" evidence="9">
    <location>
        <begin position="377"/>
        <end position="396"/>
    </location>
</feature>
<dbReference type="GO" id="GO:0006506">
    <property type="term" value="P:GPI anchor biosynthetic process"/>
    <property type="evidence" value="ECO:0007669"/>
    <property type="project" value="UniProtKB-UniPathway"/>
</dbReference>
<protein>
    <submittedName>
        <fullName evidence="10">PIG-U-domain-containing protein</fullName>
    </submittedName>
</protein>
<reference evidence="10 11" key="1">
    <citation type="submission" date="2016-08" db="EMBL/GenBank/DDBJ databases">
        <title>A Parts List for Fungal Cellulosomes Revealed by Comparative Genomics.</title>
        <authorList>
            <consortium name="DOE Joint Genome Institute"/>
            <person name="Haitjema C.H."/>
            <person name="Gilmore S.P."/>
            <person name="Henske J.K."/>
            <person name="Solomon K.V."/>
            <person name="De Groot R."/>
            <person name="Kuo A."/>
            <person name="Mondo S.J."/>
            <person name="Salamov A.A."/>
            <person name="Labutti K."/>
            <person name="Zhao Z."/>
            <person name="Chiniquy J."/>
            <person name="Barry K."/>
            <person name="Brewer H.M."/>
            <person name="Purvine S.O."/>
            <person name="Wright A.T."/>
            <person name="Boxma B."/>
            <person name="Van Alen T."/>
            <person name="Hackstein J.H."/>
            <person name="Baker S.E."/>
            <person name="Grigoriev I.V."/>
            <person name="O'Malley M.A."/>
        </authorList>
    </citation>
    <scope>NUCLEOTIDE SEQUENCE [LARGE SCALE GENOMIC DNA]</scope>
    <source>
        <strain evidence="10 11">G1</strain>
    </source>
</reference>
<name>A0A1Y2C1J1_9FUNG</name>
<dbReference type="EMBL" id="MCOG01000126">
    <property type="protein sequence ID" value="ORY40881.1"/>
    <property type="molecule type" value="Genomic_DNA"/>
</dbReference>
<dbReference type="UniPathway" id="UPA00196"/>
<dbReference type="GO" id="GO:0042765">
    <property type="term" value="C:GPI-anchor transamidase complex"/>
    <property type="evidence" value="ECO:0007669"/>
    <property type="project" value="InterPro"/>
</dbReference>
<feature type="transmembrane region" description="Helical" evidence="9">
    <location>
        <begin position="408"/>
        <end position="429"/>
    </location>
</feature>
<feature type="transmembrane region" description="Helical" evidence="9">
    <location>
        <begin position="435"/>
        <end position="453"/>
    </location>
</feature>
<dbReference type="Pfam" id="PF06728">
    <property type="entry name" value="PIG-U"/>
    <property type="match status" value="1"/>
</dbReference>
<feature type="transmembrane region" description="Helical" evidence="9">
    <location>
        <begin position="237"/>
        <end position="264"/>
    </location>
</feature>
<evidence type="ECO:0000256" key="7">
    <source>
        <dbReference type="ARBA" id="ARBA00022989"/>
    </source>
</evidence>
<dbReference type="STRING" id="1754190.A0A1Y2C1J1"/>
<evidence type="ECO:0000256" key="4">
    <source>
        <dbReference type="ARBA" id="ARBA00022502"/>
    </source>
</evidence>
<feature type="transmembrane region" description="Helical" evidence="9">
    <location>
        <begin position="339"/>
        <end position="357"/>
    </location>
</feature>
<gene>
    <name evidence="10" type="ORF">LY90DRAFT_704067</name>
</gene>
<evidence type="ECO:0000256" key="5">
    <source>
        <dbReference type="ARBA" id="ARBA00022692"/>
    </source>
</evidence>
<dbReference type="Proteomes" id="UP000193920">
    <property type="component" value="Unassembled WGS sequence"/>
</dbReference>
<feature type="transmembrane region" description="Helical" evidence="9">
    <location>
        <begin position="276"/>
        <end position="298"/>
    </location>
</feature>
<dbReference type="AlphaFoldDB" id="A0A1Y2C1J1"/>
<evidence type="ECO:0000256" key="9">
    <source>
        <dbReference type="SAM" id="Phobius"/>
    </source>
</evidence>
<accession>A0A1Y2C1J1</accession>
<feature type="transmembrane region" description="Helical" evidence="9">
    <location>
        <begin position="215"/>
        <end position="231"/>
    </location>
</feature>
<keyword evidence="11" id="KW-1185">Reference proteome</keyword>
<evidence type="ECO:0000256" key="2">
    <source>
        <dbReference type="ARBA" id="ARBA00004687"/>
    </source>
</evidence>
<feature type="transmembrane region" description="Helical" evidence="9">
    <location>
        <begin position="304"/>
        <end position="327"/>
    </location>
</feature>
<comment type="subcellular location">
    <subcellularLocation>
        <location evidence="1">Endoplasmic reticulum membrane</location>
        <topology evidence="1">Multi-pass membrane protein</topology>
    </subcellularLocation>
</comment>
<evidence type="ECO:0000256" key="1">
    <source>
        <dbReference type="ARBA" id="ARBA00004477"/>
    </source>
</evidence>
<evidence type="ECO:0000313" key="10">
    <source>
        <dbReference type="EMBL" id="ORY40881.1"/>
    </source>
</evidence>
<feature type="transmembrane region" description="Helical" evidence="9">
    <location>
        <begin position="21"/>
        <end position="41"/>
    </location>
</feature>
<sequence>MKQNLLPPLIKKKYDTLAFQKFLKISIALLLISRLFILNFTKIPDVLGQRFELTTPITSLKKLKEGLYLFQHGLDPYEGGLYTQAPLLLFLYHILSYLPKIFESLLYTTCDGLIAYYIYHISIYRKKNQLSLYWVKSAPENKFSTDTENAVIDSDNDSEQELKVPPQKLGIKKNNKLFKDISSQRPVDILLNPLLVVTIYLVNPFTILSCLSKSTIIFNNLAYVLFFFYKFQENINLSMFFAALGSYLSFYSFVIVGPCLLFLIENKNDSFKKKKIIAEAIGLYIVYVASLLGVSYLLLGSFRFLKAFYGVVLSISDLTPNIGHYWYFFTEIFEHFRIFFLWVFQLHIIIFVVPSILKFKEQPLFLTLVVTSLISQLKTYPSVGDVALYMIFIPMYQELFKYMTYPFYTLNFFLYSISFEPLMYDLWIWQGTGNANFLFIINLIFNIAQILLLTDTIHAFLKREHERHYPEFRGKELAWK</sequence>
<keyword evidence="7 9" id="KW-1133">Transmembrane helix</keyword>
<evidence type="ECO:0000313" key="11">
    <source>
        <dbReference type="Proteomes" id="UP000193920"/>
    </source>
</evidence>
<keyword evidence="4" id="KW-0337">GPI-anchor biosynthesis</keyword>
<keyword evidence="5 9" id="KW-0812">Transmembrane</keyword>
<evidence type="ECO:0000256" key="8">
    <source>
        <dbReference type="ARBA" id="ARBA00023136"/>
    </source>
</evidence>
<dbReference type="PANTHER" id="PTHR13121:SF0">
    <property type="entry name" value="PHOSPHATIDYLINOSITOL GLYCAN ANCHOR BIOSYNTHESIS CLASS U PROTEIN"/>
    <property type="match status" value="1"/>
</dbReference>
<dbReference type="OrthoDB" id="549017at2759"/>
<dbReference type="GO" id="GO:0016255">
    <property type="term" value="P:attachment of GPI anchor to protein"/>
    <property type="evidence" value="ECO:0007669"/>
    <property type="project" value="InterPro"/>
</dbReference>